<dbReference type="PANTHER" id="PTHR23416:SF23">
    <property type="entry name" value="ACETYLTRANSFERASE C18B11.09C-RELATED"/>
    <property type="match status" value="1"/>
</dbReference>
<protein>
    <submittedName>
        <fullName evidence="3">Putative colanic acid biosynthesis acetyltransferase WcaF</fullName>
    </submittedName>
</protein>
<dbReference type="Gene3D" id="2.160.10.10">
    <property type="entry name" value="Hexapeptide repeat proteins"/>
    <property type="match status" value="1"/>
</dbReference>
<dbReference type="AlphaFoldDB" id="A0A2W7RUK1"/>
<dbReference type="InterPro" id="IPR051159">
    <property type="entry name" value="Hexapeptide_acetyltransf"/>
</dbReference>
<dbReference type="InterPro" id="IPR011004">
    <property type="entry name" value="Trimer_LpxA-like_sf"/>
</dbReference>
<gene>
    <name evidence="3" type="ORF">LX80_01732</name>
</gene>
<keyword evidence="2 3" id="KW-0808">Transferase</keyword>
<name>A0A2W7RUK1_9BACT</name>
<dbReference type="Proteomes" id="UP000249720">
    <property type="component" value="Unassembled WGS sequence"/>
</dbReference>
<evidence type="ECO:0000313" key="3">
    <source>
        <dbReference type="EMBL" id="PZX62250.1"/>
    </source>
</evidence>
<comment type="similarity">
    <text evidence="1">Belongs to the transferase hexapeptide repeat family.</text>
</comment>
<dbReference type="OrthoDB" id="9814490at2"/>
<proteinExistence type="inferred from homology"/>
<reference evidence="3 4" key="1">
    <citation type="submission" date="2018-06" db="EMBL/GenBank/DDBJ databases">
        <title>Genomic Encyclopedia of Archaeal and Bacterial Type Strains, Phase II (KMG-II): from individual species to whole genera.</title>
        <authorList>
            <person name="Goeker M."/>
        </authorList>
    </citation>
    <scope>NUCLEOTIDE SEQUENCE [LARGE SCALE GENOMIC DNA]</scope>
    <source>
        <strain evidence="3 4">DSM 23241</strain>
    </source>
</reference>
<dbReference type="CDD" id="cd05825">
    <property type="entry name" value="LbH_wcaF_like"/>
    <property type="match status" value="1"/>
</dbReference>
<keyword evidence="4" id="KW-1185">Reference proteome</keyword>
<dbReference type="NCBIfam" id="NF007797">
    <property type="entry name" value="PRK10502.1"/>
    <property type="match status" value="1"/>
</dbReference>
<dbReference type="GO" id="GO:0008374">
    <property type="term" value="F:O-acyltransferase activity"/>
    <property type="evidence" value="ECO:0007669"/>
    <property type="project" value="TreeGrafter"/>
</dbReference>
<dbReference type="PANTHER" id="PTHR23416">
    <property type="entry name" value="SIALIC ACID SYNTHASE-RELATED"/>
    <property type="match status" value="1"/>
</dbReference>
<dbReference type="EMBL" id="QKZV01000005">
    <property type="protein sequence ID" value="PZX62250.1"/>
    <property type="molecule type" value="Genomic_DNA"/>
</dbReference>
<sequence length="184" mass="20481">MQRVQLNQYDNSWYKPGGTVLKRLLWYYTNALVFKTALFPFSGLKVALLRLFGATVGQHVVIKPSVNIKYPWHLKIGNEVWIGEGAWIDNLTTVSIGNNVCISQQALLITGNHNYTKVAFDLMVQPITLHNGVWIGAQAVVTGGVTCGEHSVLTLRSVATKDLLPFGIYSGHPAEWMKERVITD</sequence>
<dbReference type="SUPFAM" id="SSF51161">
    <property type="entry name" value="Trimeric LpxA-like enzymes"/>
    <property type="match status" value="1"/>
</dbReference>
<dbReference type="GO" id="GO:0005829">
    <property type="term" value="C:cytosol"/>
    <property type="evidence" value="ECO:0007669"/>
    <property type="project" value="TreeGrafter"/>
</dbReference>
<dbReference type="RefSeq" id="WP_111295677.1">
    <property type="nucleotide sequence ID" value="NZ_QKZV01000005.1"/>
</dbReference>
<organism evidence="3 4">
    <name type="scientific">Hydrotalea sandarakina</name>
    <dbReference type="NCBI Taxonomy" id="1004304"/>
    <lineage>
        <taxon>Bacteria</taxon>
        <taxon>Pseudomonadati</taxon>
        <taxon>Bacteroidota</taxon>
        <taxon>Chitinophagia</taxon>
        <taxon>Chitinophagales</taxon>
        <taxon>Chitinophagaceae</taxon>
        <taxon>Hydrotalea</taxon>
    </lineage>
</organism>
<evidence type="ECO:0000256" key="1">
    <source>
        <dbReference type="ARBA" id="ARBA00007274"/>
    </source>
</evidence>
<evidence type="ECO:0000313" key="4">
    <source>
        <dbReference type="Proteomes" id="UP000249720"/>
    </source>
</evidence>
<comment type="caution">
    <text evidence="3">The sequence shown here is derived from an EMBL/GenBank/DDBJ whole genome shotgun (WGS) entry which is preliminary data.</text>
</comment>
<evidence type="ECO:0000256" key="2">
    <source>
        <dbReference type="ARBA" id="ARBA00022679"/>
    </source>
</evidence>
<accession>A0A2W7RUK1</accession>